<evidence type="ECO:0000259" key="12">
    <source>
        <dbReference type="PROSITE" id="PS51194"/>
    </source>
</evidence>
<accession>A0A9J6BKV1</accession>
<dbReference type="PROSITE" id="PS51192">
    <property type="entry name" value="HELICASE_ATP_BIND_1"/>
    <property type="match status" value="1"/>
</dbReference>
<feature type="domain" description="S1 motif" evidence="10">
    <location>
        <begin position="13"/>
        <end position="83"/>
    </location>
</feature>
<dbReference type="FunFam" id="3.40.50.300:FF:000615">
    <property type="entry name" value="pre-mRNA-splicing factor ATP-dependent RNA helicase DEAH7"/>
    <property type="match status" value="1"/>
</dbReference>
<dbReference type="GO" id="GO:0000390">
    <property type="term" value="P:spliceosomal complex disassembly"/>
    <property type="evidence" value="ECO:0007669"/>
    <property type="project" value="TreeGrafter"/>
</dbReference>
<dbReference type="PANTHER" id="PTHR18934:SF85">
    <property type="entry name" value="ATP-DEPENDENT RNA HELICASE DHX8"/>
    <property type="match status" value="1"/>
</dbReference>
<dbReference type="CDD" id="cd18791">
    <property type="entry name" value="SF2_C_RHA"/>
    <property type="match status" value="1"/>
</dbReference>
<keyword evidence="4" id="KW-0378">Hydrolase</keyword>
<dbReference type="Pfam" id="PF07717">
    <property type="entry name" value="OB_NTP_bind"/>
    <property type="match status" value="1"/>
</dbReference>
<evidence type="ECO:0000256" key="8">
    <source>
        <dbReference type="ARBA" id="ARBA00023242"/>
    </source>
</evidence>
<evidence type="ECO:0000313" key="13">
    <source>
        <dbReference type="EMBL" id="KAG5670397.1"/>
    </source>
</evidence>
<dbReference type="InterPro" id="IPR011545">
    <property type="entry name" value="DEAD/DEAH_box_helicase_dom"/>
</dbReference>
<dbReference type="SUPFAM" id="SSF52540">
    <property type="entry name" value="P-loop containing nucleoside triphosphate hydrolases"/>
    <property type="match status" value="1"/>
</dbReference>
<dbReference type="PROSITE" id="PS50126">
    <property type="entry name" value="S1"/>
    <property type="match status" value="1"/>
</dbReference>
<gene>
    <name evidence="13" type="ORF">PVAND_000665</name>
</gene>
<keyword evidence="8" id="KW-0539">Nucleus</keyword>
<comment type="caution">
    <text evidence="13">The sequence shown here is derived from an EMBL/GenBank/DDBJ whole genome shotgun (WGS) entry which is preliminary data.</text>
</comment>
<dbReference type="SMART" id="SM00847">
    <property type="entry name" value="HA2"/>
    <property type="match status" value="1"/>
</dbReference>
<reference evidence="13" key="1">
    <citation type="submission" date="2021-03" db="EMBL/GenBank/DDBJ databases">
        <title>Chromosome level genome of the anhydrobiotic midge Polypedilum vanderplanki.</title>
        <authorList>
            <person name="Yoshida Y."/>
            <person name="Kikawada T."/>
            <person name="Gusev O."/>
        </authorList>
    </citation>
    <scope>NUCLEOTIDE SEQUENCE</scope>
    <source>
        <strain evidence="13">NIAS01</strain>
        <tissue evidence="13">Whole body or cell culture</tissue>
    </source>
</reference>
<sequence length="878" mass="99628">MASNNRNWMPKVDEIYTGEVIDVNKHGVVVQLKGFGSRRGRKDLTGILHKTDSPIVNNLIEGNKVKVRVISCSSDGFISITAKDIEQPINKNEAKKNVLDADYEKQKRKIRVVSPERNVIKQCTTPSAIGIEVITTEPNFLKNIDYRMSSKIPTNIPIFKNEYSTMALVAKQKNKNIQPGQVSFQQSSFSYEWVNPKIVTSKQSNANLNQKQQLPMIQRNKMTITEQRQSLPIFSYREDIIRAVTNNQFLIVQAETGSGKTTQLPQYLIEGGFIIKGKVACTQPRRVAAVSVAKRVADEYGCIIGQEVGYKIRYDDVTSSSTIIKYMTDGILLRECLSDKTLDSYSVIILDEAHERTIYTDVLFGILKEAAKKRPSLRVVISSATLNAQKFSKYFNDAKILTIPGSMFPVEIKFRASPEHDYFNAAINTVLNIHLREPAGDILCFLTGQDEIERAYDIIEEKACSNEFSNLFAFPIYSAMPFEEQSEIFTPTQRGQRKVIFATNIAETSMTIDGIVYVVDPGFVKQKIYDAKTGIESLMIIPISKASADQRSGRAGRISPGKCYRIYTEQAYLTEMLDSTVPEIQRSNLSNVILHLKSIGVGDILNFDFLDPPPRSSLVSALKELYLLDALDEDGKITTIGQKMNRFPIDPNYAKMLLLSEDMKCSDEIITIIAMLSVPNIFYRPKKQQALADERKNIFNHAVGDHLRLLNVYNKWEMNYTNPNWCKNHYLNENKLYEAYEVRKNLLSILESRGVEIFSAGKNISRIQMAICAGFFKNIARKDSETIFSRGTVKSYKTLDKNPETVFIHPSSCLFQLPKWVVFNNIRETSKKFLQDITVIDPQWLPIVAKRMYRSTGVERNDCDDLLALLNTIQRLNL</sequence>
<protein>
    <recommendedName>
        <fullName evidence="1">RNA helicase</fullName>
        <ecNumber evidence="1">3.6.4.13</ecNumber>
    </recommendedName>
</protein>
<dbReference type="InterPro" id="IPR048333">
    <property type="entry name" value="HA2_WH"/>
</dbReference>
<keyword evidence="5" id="KW-0347">Helicase</keyword>
<keyword evidence="2" id="KW-0507">mRNA processing</keyword>
<evidence type="ECO:0000259" key="11">
    <source>
        <dbReference type="PROSITE" id="PS51192"/>
    </source>
</evidence>
<dbReference type="Gene3D" id="2.40.50.140">
    <property type="entry name" value="Nucleic acid-binding proteins"/>
    <property type="match status" value="1"/>
</dbReference>
<dbReference type="InterPro" id="IPR003029">
    <property type="entry name" value="S1_domain"/>
</dbReference>
<dbReference type="InterPro" id="IPR001650">
    <property type="entry name" value="Helicase_C-like"/>
</dbReference>
<dbReference type="GO" id="GO:0003724">
    <property type="term" value="F:RNA helicase activity"/>
    <property type="evidence" value="ECO:0007669"/>
    <property type="project" value="UniProtKB-EC"/>
</dbReference>
<dbReference type="FunFam" id="3.40.50.300:FF:000007">
    <property type="entry name" value="Pre-mRNA-splicing factor ATP-dependent RNA helicase"/>
    <property type="match status" value="1"/>
</dbReference>
<dbReference type="InterPro" id="IPR007502">
    <property type="entry name" value="Helicase-assoc_dom"/>
</dbReference>
<dbReference type="Pfam" id="PF00270">
    <property type="entry name" value="DEAD"/>
    <property type="match status" value="1"/>
</dbReference>
<keyword evidence="3" id="KW-0547">Nucleotide-binding</keyword>
<dbReference type="Proteomes" id="UP001107558">
    <property type="component" value="Chromosome 3"/>
</dbReference>
<dbReference type="PANTHER" id="PTHR18934">
    <property type="entry name" value="ATP-DEPENDENT RNA HELICASE"/>
    <property type="match status" value="1"/>
</dbReference>
<proteinExistence type="predicted"/>
<organism evidence="13 14">
    <name type="scientific">Polypedilum vanderplanki</name>
    <name type="common">Sleeping chironomid midge</name>
    <dbReference type="NCBI Taxonomy" id="319348"/>
    <lineage>
        <taxon>Eukaryota</taxon>
        <taxon>Metazoa</taxon>
        <taxon>Ecdysozoa</taxon>
        <taxon>Arthropoda</taxon>
        <taxon>Hexapoda</taxon>
        <taxon>Insecta</taxon>
        <taxon>Pterygota</taxon>
        <taxon>Neoptera</taxon>
        <taxon>Endopterygota</taxon>
        <taxon>Diptera</taxon>
        <taxon>Nematocera</taxon>
        <taxon>Chironomoidea</taxon>
        <taxon>Chironomidae</taxon>
        <taxon>Chironominae</taxon>
        <taxon>Polypedilum</taxon>
        <taxon>Polypedilum</taxon>
    </lineage>
</organism>
<dbReference type="InterPro" id="IPR011709">
    <property type="entry name" value="DEAD-box_helicase_OB_fold"/>
</dbReference>
<dbReference type="PROSITE" id="PS00690">
    <property type="entry name" value="DEAH_ATP_HELICASE"/>
    <property type="match status" value="1"/>
</dbReference>
<evidence type="ECO:0000259" key="10">
    <source>
        <dbReference type="PROSITE" id="PS50126"/>
    </source>
</evidence>
<dbReference type="GO" id="GO:0016787">
    <property type="term" value="F:hydrolase activity"/>
    <property type="evidence" value="ECO:0007669"/>
    <property type="project" value="UniProtKB-KW"/>
</dbReference>
<dbReference type="AlphaFoldDB" id="A0A9J6BKV1"/>
<dbReference type="FunFam" id="1.20.120.1080:FF:000001">
    <property type="entry name" value="Pre-mRNA-splicing factor ATP-dependent RNA helicase"/>
    <property type="match status" value="1"/>
</dbReference>
<dbReference type="InterPro" id="IPR014001">
    <property type="entry name" value="Helicase_ATP-bd"/>
</dbReference>
<evidence type="ECO:0000256" key="2">
    <source>
        <dbReference type="ARBA" id="ARBA00022664"/>
    </source>
</evidence>
<dbReference type="SUPFAM" id="SSF50249">
    <property type="entry name" value="Nucleic acid-binding proteins"/>
    <property type="match status" value="1"/>
</dbReference>
<dbReference type="EMBL" id="JADBJN010000003">
    <property type="protein sequence ID" value="KAG5670397.1"/>
    <property type="molecule type" value="Genomic_DNA"/>
</dbReference>
<dbReference type="Pfam" id="PF04408">
    <property type="entry name" value="WHD_HA2"/>
    <property type="match status" value="1"/>
</dbReference>
<dbReference type="GO" id="GO:0005524">
    <property type="term" value="F:ATP binding"/>
    <property type="evidence" value="ECO:0007669"/>
    <property type="project" value="UniProtKB-KW"/>
</dbReference>
<dbReference type="Gene3D" id="3.40.50.300">
    <property type="entry name" value="P-loop containing nucleotide triphosphate hydrolases"/>
    <property type="match status" value="2"/>
</dbReference>
<evidence type="ECO:0000256" key="1">
    <source>
        <dbReference type="ARBA" id="ARBA00012552"/>
    </source>
</evidence>
<dbReference type="SMART" id="SM00487">
    <property type="entry name" value="DEXDc"/>
    <property type="match status" value="1"/>
</dbReference>
<dbReference type="FunFam" id="1.10.10.2130:FF:000001">
    <property type="entry name" value="Pre-mRNA-splicing factor ATP-dependent RNA helicase"/>
    <property type="match status" value="1"/>
</dbReference>
<dbReference type="InterPro" id="IPR002464">
    <property type="entry name" value="DNA/RNA_helicase_DEAH_CS"/>
</dbReference>
<feature type="domain" description="Helicase ATP-binding" evidence="11">
    <location>
        <begin position="241"/>
        <end position="404"/>
    </location>
</feature>
<dbReference type="GO" id="GO:0071013">
    <property type="term" value="C:catalytic step 2 spliceosome"/>
    <property type="evidence" value="ECO:0007669"/>
    <property type="project" value="TreeGrafter"/>
</dbReference>
<dbReference type="OrthoDB" id="10253254at2759"/>
<evidence type="ECO:0000256" key="9">
    <source>
        <dbReference type="ARBA" id="ARBA00047984"/>
    </source>
</evidence>
<evidence type="ECO:0000313" key="14">
    <source>
        <dbReference type="Proteomes" id="UP001107558"/>
    </source>
</evidence>
<comment type="catalytic activity">
    <reaction evidence="9">
        <text>ATP + H2O = ADP + phosphate + H(+)</text>
        <dbReference type="Rhea" id="RHEA:13065"/>
        <dbReference type="ChEBI" id="CHEBI:15377"/>
        <dbReference type="ChEBI" id="CHEBI:15378"/>
        <dbReference type="ChEBI" id="CHEBI:30616"/>
        <dbReference type="ChEBI" id="CHEBI:43474"/>
        <dbReference type="ChEBI" id="CHEBI:456216"/>
        <dbReference type="EC" id="3.6.4.13"/>
    </reaction>
</comment>
<feature type="domain" description="Helicase C-terminal" evidence="12">
    <location>
        <begin position="426"/>
        <end position="600"/>
    </location>
</feature>
<evidence type="ECO:0000256" key="6">
    <source>
        <dbReference type="ARBA" id="ARBA00022840"/>
    </source>
</evidence>
<evidence type="ECO:0000256" key="7">
    <source>
        <dbReference type="ARBA" id="ARBA00023187"/>
    </source>
</evidence>
<dbReference type="Pfam" id="PF21010">
    <property type="entry name" value="HA2_C"/>
    <property type="match status" value="1"/>
</dbReference>
<name>A0A9J6BKV1_POLVA</name>
<dbReference type="GO" id="GO:0003723">
    <property type="term" value="F:RNA binding"/>
    <property type="evidence" value="ECO:0007669"/>
    <property type="project" value="TreeGrafter"/>
</dbReference>
<dbReference type="InterPro" id="IPR012340">
    <property type="entry name" value="NA-bd_OB-fold"/>
</dbReference>
<dbReference type="Pfam" id="PF00271">
    <property type="entry name" value="Helicase_C"/>
    <property type="match status" value="1"/>
</dbReference>
<dbReference type="SMART" id="SM00316">
    <property type="entry name" value="S1"/>
    <property type="match status" value="1"/>
</dbReference>
<evidence type="ECO:0000256" key="4">
    <source>
        <dbReference type="ARBA" id="ARBA00022801"/>
    </source>
</evidence>
<keyword evidence="7" id="KW-0508">mRNA splicing</keyword>
<dbReference type="EC" id="3.6.4.13" evidence="1"/>
<dbReference type="Gene3D" id="1.20.120.1080">
    <property type="match status" value="1"/>
</dbReference>
<dbReference type="SMART" id="SM00490">
    <property type="entry name" value="HELICc"/>
    <property type="match status" value="1"/>
</dbReference>
<dbReference type="PROSITE" id="PS51194">
    <property type="entry name" value="HELICASE_CTER"/>
    <property type="match status" value="1"/>
</dbReference>
<dbReference type="GO" id="GO:0003006">
    <property type="term" value="P:developmental process involved in reproduction"/>
    <property type="evidence" value="ECO:0007669"/>
    <property type="project" value="UniProtKB-ARBA"/>
</dbReference>
<keyword evidence="14" id="KW-1185">Reference proteome</keyword>
<evidence type="ECO:0000256" key="5">
    <source>
        <dbReference type="ARBA" id="ARBA00022806"/>
    </source>
</evidence>
<evidence type="ECO:0000256" key="3">
    <source>
        <dbReference type="ARBA" id="ARBA00022741"/>
    </source>
</evidence>
<dbReference type="InterPro" id="IPR027417">
    <property type="entry name" value="P-loop_NTPase"/>
</dbReference>
<keyword evidence="6" id="KW-0067">ATP-binding</keyword>